<reference evidence="3 4" key="1">
    <citation type="submission" date="2021-12" db="EMBL/GenBank/DDBJ databases">
        <title>Genome sequencing of bacteria with rrn-lacking chromosome and rrn-plasmid.</title>
        <authorList>
            <person name="Anda M."/>
            <person name="Iwasaki W."/>
        </authorList>
    </citation>
    <scope>NUCLEOTIDE SEQUENCE [LARGE SCALE GENOMIC DNA]</scope>
    <source>
        <strain evidence="3 4">DSM 100852</strain>
    </source>
</reference>
<dbReference type="Proteomes" id="UP001348817">
    <property type="component" value="Chromosome"/>
</dbReference>
<dbReference type="Gene3D" id="3.40.50.150">
    <property type="entry name" value="Vaccinia Virus protein VP39"/>
    <property type="match status" value="1"/>
</dbReference>
<evidence type="ECO:0000313" key="3">
    <source>
        <dbReference type="EMBL" id="BDD08136.1"/>
    </source>
</evidence>
<evidence type="ECO:0000313" key="4">
    <source>
        <dbReference type="Proteomes" id="UP001348817"/>
    </source>
</evidence>
<proteinExistence type="predicted"/>
<keyword evidence="3" id="KW-0489">Methyltransferase</keyword>
<organism evidence="3 4">
    <name type="scientific">Fulvitalea axinellae</name>
    <dbReference type="NCBI Taxonomy" id="1182444"/>
    <lineage>
        <taxon>Bacteria</taxon>
        <taxon>Pseudomonadati</taxon>
        <taxon>Bacteroidota</taxon>
        <taxon>Cytophagia</taxon>
        <taxon>Cytophagales</taxon>
        <taxon>Persicobacteraceae</taxon>
        <taxon>Fulvitalea</taxon>
    </lineage>
</organism>
<evidence type="ECO:0000259" key="2">
    <source>
        <dbReference type="Pfam" id="PF13649"/>
    </source>
</evidence>
<dbReference type="GO" id="GO:0008168">
    <property type="term" value="F:methyltransferase activity"/>
    <property type="evidence" value="ECO:0007669"/>
    <property type="project" value="UniProtKB-KW"/>
</dbReference>
<dbReference type="InterPro" id="IPR029063">
    <property type="entry name" value="SAM-dependent_MTases_sf"/>
</dbReference>
<dbReference type="GO" id="GO:0032259">
    <property type="term" value="P:methylation"/>
    <property type="evidence" value="ECO:0007669"/>
    <property type="project" value="UniProtKB-KW"/>
</dbReference>
<dbReference type="PANTHER" id="PTHR43861">
    <property type="entry name" value="TRANS-ACONITATE 2-METHYLTRANSFERASE-RELATED"/>
    <property type="match status" value="1"/>
</dbReference>
<keyword evidence="1" id="KW-0808">Transferase</keyword>
<evidence type="ECO:0000256" key="1">
    <source>
        <dbReference type="ARBA" id="ARBA00022679"/>
    </source>
</evidence>
<protein>
    <submittedName>
        <fullName evidence="3">Methyltransferase</fullName>
    </submittedName>
</protein>
<dbReference type="CDD" id="cd02440">
    <property type="entry name" value="AdoMet_MTases"/>
    <property type="match status" value="1"/>
</dbReference>
<accession>A0AAU9C7T1</accession>
<gene>
    <name evidence="3" type="ORF">FUAX_05680</name>
</gene>
<dbReference type="SUPFAM" id="SSF53335">
    <property type="entry name" value="S-adenosyl-L-methionine-dependent methyltransferases"/>
    <property type="match status" value="1"/>
</dbReference>
<sequence length="208" mass="23427">MTEKAWLDRWNKRFGEDEYAYGVSPNDFLKERLDKLDPGTILFPAEGEGRNAVYAAKSGWTVSAFDISEEGRKKAMKLAEAEGVNVDYRIGELERLDYAEGNFDAIGLIYAHFPPALKSAYHKALADLLHPGGIVILEAFGKRHIEYNSKDPKVGGPNNVEALFSTEEVRDDFQGFEILELEEKEIELNEGLYHIGRGSVVRFVGKKR</sequence>
<name>A0AAU9C7T1_9BACT</name>
<dbReference type="RefSeq" id="WP_338393413.1">
    <property type="nucleotide sequence ID" value="NZ_AP025314.1"/>
</dbReference>
<dbReference type="PANTHER" id="PTHR43861:SF3">
    <property type="entry name" value="PUTATIVE (AFU_ORTHOLOGUE AFUA_2G14390)-RELATED"/>
    <property type="match status" value="1"/>
</dbReference>
<dbReference type="InterPro" id="IPR041698">
    <property type="entry name" value="Methyltransf_25"/>
</dbReference>
<dbReference type="KEGG" id="fax:FUAX_05680"/>
<dbReference type="AlphaFoldDB" id="A0AAU9C7T1"/>
<feature type="domain" description="Methyltransferase" evidence="2">
    <location>
        <begin position="46"/>
        <end position="133"/>
    </location>
</feature>
<keyword evidence="4" id="KW-1185">Reference proteome</keyword>
<dbReference type="EMBL" id="AP025314">
    <property type="protein sequence ID" value="BDD08136.1"/>
    <property type="molecule type" value="Genomic_DNA"/>
</dbReference>
<dbReference type="Pfam" id="PF13649">
    <property type="entry name" value="Methyltransf_25"/>
    <property type="match status" value="1"/>
</dbReference>